<comment type="caution">
    <text evidence="2">The sequence shown here is derived from an EMBL/GenBank/DDBJ whole genome shotgun (WGS) entry which is preliminary data.</text>
</comment>
<accession>A0AAD4DZ01</accession>
<feature type="transmembrane region" description="Helical" evidence="1">
    <location>
        <begin position="345"/>
        <end position="367"/>
    </location>
</feature>
<dbReference type="RefSeq" id="XP_041222297.1">
    <property type="nucleotide sequence ID" value="XM_041377309.1"/>
</dbReference>
<keyword evidence="1" id="KW-0472">Membrane</keyword>
<dbReference type="EMBL" id="JABBWK010000053">
    <property type="protein sequence ID" value="KAG1896721.1"/>
    <property type="molecule type" value="Genomic_DNA"/>
</dbReference>
<feature type="transmembrane region" description="Helical" evidence="1">
    <location>
        <begin position="289"/>
        <end position="307"/>
    </location>
</feature>
<name>A0AAD4DZ01_9AGAM</name>
<dbReference type="Proteomes" id="UP001195769">
    <property type="component" value="Unassembled WGS sequence"/>
</dbReference>
<gene>
    <name evidence="2" type="ORF">F5891DRAFT_983321</name>
</gene>
<dbReference type="GeneID" id="64671607"/>
<evidence type="ECO:0000313" key="2">
    <source>
        <dbReference type="EMBL" id="KAG1896721.1"/>
    </source>
</evidence>
<sequence length="484" mass="55070">MATMILAGGIDWEVELLNHSIPIWPTQLRWYTERTLPESLSRDYHVQKMQIGLACHEVHGHWQEFVHPFGAVYHYNAKSVSRSKIEGKQWLLVVEPILARGQEIYLYYYVVPENHIITWIEPVDAYLLFQECTAAWHWNHKRLELEAQYWKHIKYFPHGIKMHHSEALALEKSTAGSIFWTLEQMKEMTAELAIAADGRMTEELAGSDGVMEEQGVAICGKLLHILRHHKYLNHHGQPEAHLMRMHSLGEKRTDLEKPTFMTAVAVAMFWVPIMKFIDDFSAQAKSQTTVVSVIMAVDASILAIPVLEQAYYLQGKMLLSIFGFLAGVFAIEYGLPLSARIGCGLALLTGTGLTILLTITAFGPGLIRTIGSLSSVSQYYRDFNQFKHSTREPYKVNHRIGGARLLSYLGSRESAEKFDKKASVHVHILISALPMTHSDHINHNYSSQLGPLLEATERPEEIRLESRYIESRTSHNQKGDQEVM</sequence>
<reference evidence="2" key="1">
    <citation type="journal article" date="2020" name="New Phytol.">
        <title>Comparative genomics reveals dynamic genome evolution in host specialist ectomycorrhizal fungi.</title>
        <authorList>
            <person name="Lofgren L.A."/>
            <person name="Nguyen N.H."/>
            <person name="Vilgalys R."/>
            <person name="Ruytinx J."/>
            <person name="Liao H.L."/>
            <person name="Branco S."/>
            <person name="Kuo A."/>
            <person name="LaButti K."/>
            <person name="Lipzen A."/>
            <person name="Andreopoulos W."/>
            <person name="Pangilinan J."/>
            <person name="Riley R."/>
            <person name="Hundley H."/>
            <person name="Na H."/>
            <person name="Barry K."/>
            <person name="Grigoriev I.V."/>
            <person name="Stajich J.E."/>
            <person name="Kennedy P.G."/>
        </authorList>
    </citation>
    <scope>NUCLEOTIDE SEQUENCE</scope>
    <source>
        <strain evidence="2">FC203</strain>
    </source>
</reference>
<evidence type="ECO:0000313" key="3">
    <source>
        <dbReference type="Proteomes" id="UP001195769"/>
    </source>
</evidence>
<keyword evidence="1" id="KW-0812">Transmembrane</keyword>
<dbReference type="AlphaFoldDB" id="A0AAD4DZ01"/>
<keyword evidence="3" id="KW-1185">Reference proteome</keyword>
<organism evidence="2 3">
    <name type="scientific">Suillus fuscotomentosus</name>
    <dbReference type="NCBI Taxonomy" id="1912939"/>
    <lineage>
        <taxon>Eukaryota</taxon>
        <taxon>Fungi</taxon>
        <taxon>Dikarya</taxon>
        <taxon>Basidiomycota</taxon>
        <taxon>Agaricomycotina</taxon>
        <taxon>Agaricomycetes</taxon>
        <taxon>Agaricomycetidae</taxon>
        <taxon>Boletales</taxon>
        <taxon>Suillineae</taxon>
        <taxon>Suillaceae</taxon>
        <taxon>Suillus</taxon>
    </lineage>
</organism>
<feature type="transmembrane region" description="Helical" evidence="1">
    <location>
        <begin position="260"/>
        <end position="277"/>
    </location>
</feature>
<protein>
    <submittedName>
        <fullName evidence="2">Uncharacterized protein</fullName>
    </submittedName>
</protein>
<feature type="transmembrane region" description="Helical" evidence="1">
    <location>
        <begin position="313"/>
        <end position="333"/>
    </location>
</feature>
<keyword evidence="1" id="KW-1133">Transmembrane helix</keyword>
<proteinExistence type="predicted"/>
<evidence type="ECO:0000256" key="1">
    <source>
        <dbReference type="SAM" id="Phobius"/>
    </source>
</evidence>